<dbReference type="PANTHER" id="PTHR43547:SF2">
    <property type="entry name" value="HYBRID SIGNAL TRANSDUCTION HISTIDINE KINASE C"/>
    <property type="match status" value="1"/>
</dbReference>
<name>A0A8T7LZ17_9CHLR</name>
<evidence type="ECO:0000256" key="1">
    <source>
        <dbReference type="ARBA" id="ARBA00022553"/>
    </source>
</evidence>
<proteinExistence type="predicted"/>
<gene>
    <name evidence="4" type="ORF">HXX08_10590</name>
    <name evidence="5" type="ORF">OZ401_001462</name>
</gene>
<reference evidence="4 6" key="1">
    <citation type="submission" date="2020-06" db="EMBL/GenBank/DDBJ databases">
        <title>Anoxygenic phototrophic Chloroflexota member uses a Type I reaction center.</title>
        <authorList>
            <person name="Tsuji J.M."/>
            <person name="Shaw N.A."/>
            <person name="Nagashima S."/>
            <person name="Venkiteswaran J."/>
            <person name="Schiff S.L."/>
            <person name="Hanada S."/>
            <person name="Tank M."/>
            <person name="Neufeld J.D."/>
        </authorList>
    </citation>
    <scope>NUCLEOTIDE SEQUENCE [LARGE SCALE GENOMIC DNA]</scope>
    <source>
        <strain evidence="4">L227-S17</strain>
    </source>
</reference>
<evidence type="ECO:0000313" key="5">
    <source>
        <dbReference type="EMBL" id="WJW65684.1"/>
    </source>
</evidence>
<dbReference type="EMBL" id="JACATZ010000001">
    <property type="protein sequence ID" value="NWJ46313.1"/>
    <property type="molecule type" value="Genomic_DNA"/>
</dbReference>
<organism evidence="4 6">
    <name type="scientific">Candidatus Chlorohelix allophototropha</name>
    <dbReference type="NCBI Taxonomy" id="3003348"/>
    <lineage>
        <taxon>Bacteria</taxon>
        <taxon>Bacillati</taxon>
        <taxon>Chloroflexota</taxon>
        <taxon>Chloroflexia</taxon>
        <taxon>Candidatus Chloroheliales</taxon>
        <taxon>Candidatus Chloroheliaceae</taxon>
        <taxon>Candidatus Chlorohelix</taxon>
    </lineage>
</organism>
<dbReference type="Pfam" id="PF00072">
    <property type="entry name" value="Response_reg"/>
    <property type="match status" value="1"/>
</dbReference>
<sequence length="122" mass="13298">MKKKPKILIAEDEDALRLLTRETLASQDAELFEASDGLEALEIARREMPELLLLDVAMPGLTGFEVCEKLKSDPDTAGIVIVMLTAHGQGSDRARAVAVGADHFMTKPFSPVQLIRLVGQIL</sequence>
<dbReference type="InterPro" id="IPR001789">
    <property type="entry name" value="Sig_transdc_resp-reg_receiver"/>
</dbReference>
<dbReference type="Proteomes" id="UP000521676">
    <property type="component" value="Unassembled WGS sequence"/>
</dbReference>
<dbReference type="PANTHER" id="PTHR43547">
    <property type="entry name" value="TWO-COMPONENT HISTIDINE KINASE"/>
    <property type="match status" value="1"/>
</dbReference>
<reference evidence="5" key="2">
    <citation type="journal article" date="2024" name="Nature">
        <title>Anoxygenic phototroph of the Chloroflexota uses a type I reaction centre.</title>
        <authorList>
            <person name="Tsuji J.M."/>
            <person name="Shaw N.A."/>
            <person name="Nagashima S."/>
            <person name="Venkiteswaran J.J."/>
            <person name="Schiff S.L."/>
            <person name="Watanabe T."/>
            <person name="Fukui M."/>
            <person name="Hanada S."/>
            <person name="Tank M."/>
            <person name="Neufeld J.D."/>
        </authorList>
    </citation>
    <scope>NUCLEOTIDE SEQUENCE</scope>
    <source>
        <strain evidence="5">L227-S17</strain>
    </source>
</reference>
<accession>A0A8T7LZ17</accession>
<protein>
    <submittedName>
        <fullName evidence="4">Response regulator</fullName>
    </submittedName>
</protein>
<dbReference type="AlphaFoldDB" id="A0A8T7LZ17"/>
<dbReference type="RefSeq" id="WP_341467572.1">
    <property type="nucleotide sequence ID" value="NZ_CP128399.1"/>
</dbReference>
<keyword evidence="1 2" id="KW-0597">Phosphoprotein</keyword>
<feature type="domain" description="Response regulatory" evidence="3">
    <location>
        <begin position="6"/>
        <end position="122"/>
    </location>
</feature>
<dbReference type="SMART" id="SM00448">
    <property type="entry name" value="REC"/>
    <property type="match status" value="1"/>
</dbReference>
<feature type="modified residue" description="4-aspartylphosphate" evidence="2">
    <location>
        <position position="55"/>
    </location>
</feature>
<dbReference type="InterPro" id="IPR011006">
    <property type="entry name" value="CheY-like_superfamily"/>
</dbReference>
<dbReference type="Proteomes" id="UP001431572">
    <property type="component" value="Chromosome 1"/>
</dbReference>
<dbReference type="Gene3D" id="3.40.50.2300">
    <property type="match status" value="1"/>
</dbReference>
<evidence type="ECO:0000313" key="4">
    <source>
        <dbReference type="EMBL" id="NWJ46313.1"/>
    </source>
</evidence>
<evidence type="ECO:0000259" key="3">
    <source>
        <dbReference type="PROSITE" id="PS50110"/>
    </source>
</evidence>
<dbReference type="GO" id="GO:0000155">
    <property type="term" value="F:phosphorelay sensor kinase activity"/>
    <property type="evidence" value="ECO:0007669"/>
    <property type="project" value="TreeGrafter"/>
</dbReference>
<dbReference type="PROSITE" id="PS50110">
    <property type="entry name" value="RESPONSE_REGULATORY"/>
    <property type="match status" value="1"/>
</dbReference>
<dbReference type="SUPFAM" id="SSF52172">
    <property type="entry name" value="CheY-like"/>
    <property type="match status" value="1"/>
</dbReference>
<keyword evidence="7" id="KW-1185">Reference proteome</keyword>
<evidence type="ECO:0000256" key="2">
    <source>
        <dbReference type="PROSITE-ProRule" id="PRU00169"/>
    </source>
</evidence>
<evidence type="ECO:0000313" key="6">
    <source>
        <dbReference type="Proteomes" id="UP000521676"/>
    </source>
</evidence>
<evidence type="ECO:0000313" key="7">
    <source>
        <dbReference type="Proteomes" id="UP001431572"/>
    </source>
</evidence>
<dbReference type="EMBL" id="CP128399">
    <property type="protein sequence ID" value="WJW65684.1"/>
    <property type="molecule type" value="Genomic_DNA"/>
</dbReference>